<evidence type="ECO:0000313" key="2">
    <source>
        <dbReference type="EMBL" id="ADN08116.1"/>
    </source>
</evidence>
<sequence>MDITLLIKSIAALIGAFAILIILYFYLSHTKKFAKKIQNIPEEQPDLSTLLEVIKDKKSTTQELKEAVDLILKYYWKIPKKLGMRVNPKFEIYSELLLRICQHPNTNKDIILKLDKELERFNPQYKLELDDSLTKGLNTRAI</sequence>
<protein>
    <submittedName>
        <fullName evidence="2">Uncharacterized protein</fullName>
    </submittedName>
</protein>
<accession>E0UST9</accession>
<dbReference type="eggNOG" id="ENOG5032MFN">
    <property type="taxonomic scope" value="Bacteria"/>
</dbReference>
<dbReference type="OrthoDB" id="5334951at2"/>
<evidence type="ECO:0000313" key="3">
    <source>
        <dbReference type="Proteomes" id="UP000007803"/>
    </source>
</evidence>
<gene>
    <name evidence="2" type="ordered locus">Saut_0067</name>
</gene>
<organism evidence="2 3">
    <name type="scientific">Sulfurimonas autotrophica (strain ATCC BAA-671 / DSM 16294 / JCM 11897 / OK10)</name>
    <dbReference type="NCBI Taxonomy" id="563040"/>
    <lineage>
        <taxon>Bacteria</taxon>
        <taxon>Pseudomonadati</taxon>
        <taxon>Campylobacterota</taxon>
        <taxon>Epsilonproteobacteria</taxon>
        <taxon>Campylobacterales</taxon>
        <taxon>Sulfurimonadaceae</taxon>
        <taxon>Sulfurimonas</taxon>
    </lineage>
</organism>
<dbReference type="EMBL" id="CP002205">
    <property type="protein sequence ID" value="ADN08116.1"/>
    <property type="molecule type" value="Genomic_DNA"/>
</dbReference>
<reference evidence="3" key="1">
    <citation type="journal article" date="2010" name="Stand. Genomic Sci.">
        <title>Complete genome sequence of Sulfurimonas autotrophica type strain (OK10).</title>
        <authorList>
            <person name="Sikorski J."/>
            <person name="Munk C."/>
            <person name="Lapidus A."/>
            <person name="Djao O."/>
            <person name="Lucas S."/>
            <person name="Glavina Del Rio T."/>
            <person name="Nolan M."/>
            <person name="Tice H."/>
            <person name="Han C."/>
            <person name="Cheng J."/>
            <person name="Tapia R."/>
            <person name="Goodwin L."/>
            <person name="Pitluck S."/>
            <person name="Liolios K."/>
            <person name="Ivanova N."/>
            <person name="Mavromatis K."/>
            <person name="Mikhailova N."/>
            <person name="Pati A."/>
            <person name="Sims D."/>
            <person name="Meincke L."/>
            <person name="Brettin T."/>
            <person name="Detter J."/>
            <person name="Chen A."/>
            <person name="Palaniappan K."/>
            <person name="Land M."/>
            <person name="Hauser L."/>
            <person name="Chang Y."/>
            <person name="Jeffries C."/>
            <person name="Rohde M."/>
            <person name="Lang E."/>
            <person name="Spring S."/>
            <person name="Goker M."/>
            <person name="Woyke T."/>
            <person name="Bristow J."/>
            <person name="Eisen J."/>
            <person name="Markowitz V."/>
            <person name="Hugenholtz P."/>
            <person name="Kyrpides N."/>
            <person name="Klenk H."/>
        </authorList>
    </citation>
    <scope>NUCLEOTIDE SEQUENCE [LARGE SCALE GENOMIC DNA]</scope>
    <source>
        <strain evidence="3">ATCC BAA-671 / DSM 16294 / JCM 11897 / OK10</strain>
    </source>
</reference>
<dbReference type="KEGG" id="sua:Saut_0067"/>
<dbReference type="AlphaFoldDB" id="E0UST9"/>
<keyword evidence="1" id="KW-1133">Transmembrane helix</keyword>
<evidence type="ECO:0000256" key="1">
    <source>
        <dbReference type="SAM" id="Phobius"/>
    </source>
</evidence>
<keyword evidence="3" id="KW-1185">Reference proteome</keyword>
<keyword evidence="1" id="KW-0472">Membrane</keyword>
<dbReference type="HOGENOM" id="CLU_1814816_0_0_7"/>
<feature type="transmembrane region" description="Helical" evidence="1">
    <location>
        <begin position="6"/>
        <end position="27"/>
    </location>
</feature>
<dbReference type="Proteomes" id="UP000007803">
    <property type="component" value="Chromosome"/>
</dbReference>
<keyword evidence="1" id="KW-0812">Transmembrane</keyword>
<proteinExistence type="predicted"/>
<name>E0UST9_SULAO</name>
<dbReference type="STRING" id="563040.Saut_0067"/>
<dbReference type="RefSeq" id="WP_013325872.1">
    <property type="nucleotide sequence ID" value="NC_014506.1"/>
</dbReference>